<evidence type="ECO:0000256" key="3">
    <source>
        <dbReference type="ARBA" id="ARBA00023163"/>
    </source>
</evidence>
<name>A0ABW7TQF0_9NOCA</name>
<feature type="DNA-binding region" description="H-T-H motif" evidence="4">
    <location>
        <begin position="30"/>
        <end position="49"/>
    </location>
</feature>
<gene>
    <name evidence="7" type="ORF">ACH4WX_14080</name>
</gene>
<comment type="caution">
    <text evidence="7">The sequence shown here is derived from an EMBL/GenBank/DDBJ whole genome shotgun (WGS) entry which is preliminary data.</text>
</comment>
<dbReference type="PROSITE" id="PS50977">
    <property type="entry name" value="HTH_TETR_2"/>
    <property type="match status" value="1"/>
</dbReference>
<evidence type="ECO:0000259" key="6">
    <source>
        <dbReference type="PROSITE" id="PS50977"/>
    </source>
</evidence>
<dbReference type="GeneID" id="93504825"/>
<dbReference type="Gene3D" id="1.10.357.10">
    <property type="entry name" value="Tetracycline Repressor, domain 2"/>
    <property type="match status" value="1"/>
</dbReference>
<keyword evidence="2 4" id="KW-0238">DNA-binding</keyword>
<dbReference type="Proteomes" id="UP001611263">
    <property type="component" value="Unassembled WGS sequence"/>
</dbReference>
<dbReference type="SUPFAM" id="SSF46689">
    <property type="entry name" value="Homeodomain-like"/>
    <property type="match status" value="1"/>
</dbReference>
<protein>
    <submittedName>
        <fullName evidence="7">TetR/AcrR family transcriptional regulator</fullName>
    </submittedName>
</protein>
<dbReference type="PANTHER" id="PTHR30055:SF234">
    <property type="entry name" value="HTH-TYPE TRANSCRIPTIONAL REGULATOR BETI"/>
    <property type="match status" value="1"/>
</dbReference>
<feature type="domain" description="HTH tetR-type" evidence="6">
    <location>
        <begin position="7"/>
        <end position="67"/>
    </location>
</feature>
<evidence type="ECO:0000256" key="4">
    <source>
        <dbReference type="PROSITE-ProRule" id="PRU00335"/>
    </source>
</evidence>
<keyword evidence="8" id="KW-1185">Reference proteome</keyword>
<dbReference type="EMBL" id="JBIRUQ010000002">
    <property type="protein sequence ID" value="MFI1461839.1"/>
    <property type="molecule type" value="Genomic_DNA"/>
</dbReference>
<reference evidence="7 8" key="1">
    <citation type="submission" date="2024-10" db="EMBL/GenBank/DDBJ databases">
        <title>The Natural Products Discovery Center: Release of the First 8490 Sequenced Strains for Exploring Actinobacteria Biosynthetic Diversity.</title>
        <authorList>
            <person name="Kalkreuter E."/>
            <person name="Kautsar S.A."/>
            <person name="Yang D."/>
            <person name="Bader C.D."/>
            <person name="Teijaro C.N."/>
            <person name="Fluegel L."/>
            <person name="Davis C.M."/>
            <person name="Simpson J.R."/>
            <person name="Lauterbach L."/>
            <person name="Steele A.D."/>
            <person name="Gui C."/>
            <person name="Meng S."/>
            <person name="Li G."/>
            <person name="Viehrig K."/>
            <person name="Ye F."/>
            <person name="Su P."/>
            <person name="Kiefer A.F."/>
            <person name="Nichols A."/>
            <person name="Cepeda A.J."/>
            <person name="Yan W."/>
            <person name="Fan B."/>
            <person name="Jiang Y."/>
            <person name="Adhikari A."/>
            <person name="Zheng C.-J."/>
            <person name="Schuster L."/>
            <person name="Cowan T.M."/>
            <person name="Smanski M.J."/>
            <person name="Chevrette M.G."/>
            <person name="De Carvalho L.P.S."/>
            <person name="Shen B."/>
        </authorList>
    </citation>
    <scope>NUCLEOTIDE SEQUENCE [LARGE SCALE GENOMIC DNA]</scope>
    <source>
        <strain evidence="7 8">NPDC020568</strain>
    </source>
</reference>
<proteinExistence type="predicted"/>
<feature type="region of interest" description="Disordered" evidence="5">
    <location>
        <begin position="184"/>
        <end position="204"/>
    </location>
</feature>
<keyword evidence="3" id="KW-0804">Transcription</keyword>
<organism evidence="7 8">
    <name type="scientific">Nocardia carnea</name>
    <dbReference type="NCBI Taxonomy" id="37328"/>
    <lineage>
        <taxon>Bacteria</taxon>
        <taxon>Bacillati</taxon>
        <taxon>Actinomycetota</taxon>
        <taxon>Actinomycetes</taxon>
        <taxon>Mycobacteriales</taxon>
        <taxon>Nocardiaceae</taxon>
        <taxon>Nocardia</taxon>
    </lineage>
</organism>
<evidence type="ECO:0000256" key="5">
    <source>
        <dbReference type="SAM" id="MobiDB-lite"/>
    </source>
</evidence>
<dbReference type="PRINTS" id="PR00455">
    <property type="entry name" value="HTHTETR"/>
</dbReference>
<keyword evidence="1" id="KW-0805">Transcription regulation</keyword>
<evidence type="ECO:0000313" key="7">
    <source>
        <dbReference type="EMBL" id="MFI1461839.1"/>
    </source>
</evidence>
<accession>A0ABW7TQF0</accession>
<sequence length="204" mass="21949">MPRARSTETRDRIQAAALELFAAHGIRETSLRQIAERLGITKPALYYHFASREDLLRSLVQPLVDEVDAVIAEDEAARSDGGPVNARELLTRYFDVSYKHRAVTALLLRDIAPLGELGFLQNVVDWRRRLTTLLVGSDADIADRARAIVALGGLGDCLILLADVPVDELRTAALDAACAALGDGSAAGPASTLPLPDPVDATDR</sequence>
<dbReference type="Pfam" id="PF00440">
    <property type="entry name" value="TetR_N"/>
    <property type="match status" value="1"/>
</dbReference>
<evidence type="ECO:0000256" key="2">
    <source>
        <dbReference type="ARBA" id="ARBA00023125"/>
    </source>
</evidence>
<dbReference type="InterPro" id="IPR001647">
    <property type="entry name" value="HTH_TetR"/>
</dbReference>
<evidence type="ECO:0000313" key="8">
    <source>
        <dbReference type="Proteomes" id="UP001611263"/>
    </source>
</evidence>
<dbReference type="PANTHER" id="PTHR30055">
    <property type="entry name" value="HTH-TYPE TRANSCRIPTIONAL REGULATOR RUTR"/>
    <property type="match status" value="1"/>
</dbReference>
<dbReference type="InterPro" id="IPR009057">
    <property type="entry name" value="Homeodomain-like_sf"/>
</dbReference>
<dbReference type="RefSeq" id="WP_081595465.1">
    <property type="nucleotide sequence ID" value="NZ_JBIRUQ010000002.1"/>
</dbReference>
<dbReference type="InterPro" id="IPR050109">
    <property type="entry name" value="HTH-type_TetR-like_transc_reg"/>
</dbReference>
<evidence type="ECO:0000256" key="1">
    <source>
        <dbReference type="ARBA" id="ARBA00023015"/>
    </source>
</evidence>